<sequence length="48" mass="5080">MIIALLLLALVAAFAVATLWSTITHDGLGVRPAPRSHIRDAFGASYDS</sequence>
<gene>
    <name evidence="1" type="ORF">AFL01nite_26460</name>
</gene>
<dbReference type="AlphaFoldDB" id="A0A512HXY9"/>
<dbReference type="RefSeq" id="WP_186813952.1">
    <property type="nucleotide sequence ID" value="NZ_BAAAYQ010000006.1"/>
</dbReference>
<accession>A0A512HXY9</accession>
<organism evidence="1 2">
    <name type="scientific">Aeromicrobium flavum</name>
    <dbReference type="NCBI Taxonomy" id="416568"/>
    <lineage>
        <taxon>Bacteria</taxon>
        <taxon>Bacillati</taxon>
        <taxon>Actinomycetota</taxon>
        <taxon>Actinomycetes</taxon>
        <taxon>Propionibacteriales</taxon>
        <taxon>Nocardioidaceae</taxon>
        <taxon>Aeromicrobium</taxon>
    </lineage>
</organism>
<evidence type="ECO:0000313" key="2">
    <source>
        <dbReference type="Proteomes" id="UP000321769"/>
    </source>
</evidence>
<name>A0A512HXY9_9ACTN</name>
<dbReference type="Proteomes" id="UP000321769">
    <property type="component" value="Unassembled WGS sequence"/>
</dbReference>
<dbReference type="EMBL" id="BJZQ01000017">
    <property type="protein sequence ID" value="GEO90319.1"/>
    <property type="molecule type" value="Genomic_DNA"/>
</dbReference>
<evidence type="ECO:0000313" key="1">
    <source>
        <dbReference type="EMBL" id="GEO90319.1"/>
    </source>
</evidence>
<reference evidence="1 2" key="1">
    <citation type="submission" date="2019-07" db="EMBL/GenBank/DDBJ databases">
        <title>Whole genome shotgun sequence of Aeromicrobium flavum NBRC 107625.</title>
        <authorList>
            <person name="Hosoyama A."/>
            <person name="Uohara A."/>
            <person name="Ohji S."/>
            <person name="Ichikawa N."/>
        </authorList>
    </citation>
    <scope>NUCLEOTIDE SEQUENCE [LARGE SCALE GENOMIC DNA]</scope>
    <source>
        <strain evidence="1 2">NBRC 107625</strain>
    </source>
</reference>
<protein>
    <submittedName>
        <fullName evidence="1">Uncharacterized protein</fullName>
    </submittedName>
</protein>
<keyword evidence="2" id="KW-1185">Reference proteome</keyword>
<proteinExistence type="predicted"/>
<comment type="caution">
    <text evidence="1">The sequence shown here is derived from an EMBL/GenBank/DDBJ whole genome shotgun (WGS) entry which is preliminary data.</text>
</comment>